<evidence type="ECO:0000259" key="2">
    <source>
        <dbReference type="PROSITE" id="PS50943"/>
    </source>
</evidence>
<dbReference type="RefSeq" id="WP_145856522.1">
    <property type="nucleotide sequence ID" value="NZ_RPFW01000004.1"/>
</dbReference>
<dbReference type="InterPro" id="IPR050807">
    <property type="entry name" value="TransReg_Diox_bact_type"/>
</dbReference>
<dbReference type="PANTHER" id="PTHR46797">
    <property type="entry name" value="HTH-TYPE TRANSCRIPTIONAL REGULATOR"/>
    <property type="match status" value="1"/>
</dbReference>
<dbReference type="Gene3D" id="1.10.260.40">
    <property type="entry name" value="lambda repressor-like DNA-binding domains"/>
    <property type="match status" value="1"/>
</dbReference>
<dbReference type="EMBL" id="RPFW01000004">
    <property type="protein sequence ID" value="TVZ03599.1"/>
    <property type="molecule type" value="Genomic_DNA"/>
</dbReference>
<protein>
    <submittedName>
        <fullName evidence="3">Cupin domain-containing protein</fullName>
    </submittedName>
</protein>
<dbReference type="CDD" id="cd02209">
    <property type="entry name" value="cupin_XRE_C"/>
    <property type="match status" value="1"/>
</dbReference>
<dbReference type="OrthoDB" id="73827at2"/>
<evidence type="ECO:0000313" key="4">
    <source>
        <dbReference type="Proteomes" id="UP000460272"/>
    </source>
</evidence>
<dbReference type="InterPro" id="IPR014710">
    <property type="entry name" value="RmlC-like_jellyroll"/>
</dbReference>
<name>A0A6P2BWS9_9ACTN</name>
<dbReference type="GO" id="GO:0003677">
    <property type="term" value="F:DNA binding"/>
    <property type="evidence" value="ECO:0007669"/>
    <property type="project" value="UniProtKB-KW"/>
</dbReference>
<dbReference type="InterPro" id="IPR013096">
    <property type="entry name" value="Cupin_2"/>
</dbReference>
<dbReference type="PROSITE" id="PS50943">
    <property type="entry name" value="HTH_CROC1"/>
    <property type="match status" value="1"/>
</dbReference>
<evidence type="ECO:0000256" key="1">
    <source>
        <dbReference type="ARBA" id="ARBA00023125"/>
    </source>
</evidence>
<comment type="caution">
    <text evidence="3">The sequence shown here is derived from an EMBL/GenBank/DDBJ whole genome shotgun (WGS) entry which is preliminary data.</text>
</comment>
<keyword evidence="1" id="KW-0238">DNA-binding</keyword>
<dbReference type="SUPFAM" id="SSF51182">
    <property type="entry name" value="RmlC-like cupins"/>
    <property type="match status" value="1"/>
</dbReference>
<dbReference type="InterPro" id="IPR011051">
    <property type="entry name" value="RmlC_Cupin_sf"/>
</dbReference>
<dbReference type="AlphaFoldDB" id="A0A6P2BWS9"/>
<dbReference type="GO" id="GO:0003700">
    <property type="term" value="F:DNA-binding transcription factor activity"/>
    <property type="evidence" value="ECO:0007669"/>
    <property type="project" value="TreeGrafter"/>
</dbReference>
<feature type="domain" description="HTH cro/C1-type" evidence="2">
    <location>
        <begin position="14"/>
        <end position="68"/>
    </location>
</feature>
<accession>A0A6P2BWS9</accession>
<reference evidence="3 4" key="1">
    <citation type="submission" date="2018-11" db="EMBL/GenBank/DDBJ databases">
        <title>Trebonia kvetii gen.nov., sp.nov., a novel acidophilic actinobacterium, and proposal of the new actinobacterial family Treboniaceae fam. nov.</title>
        <authorList>
            <person name="Rapoport D."/>
            <person name="Sagova-Mareckova M."/>
            <person name="Sedlacek I."/>
            <person name="Provaznik J."/>
            <person name="Kralova S."/>
            <person name="Pavlinic D."/>
            <person name="Benes V."/>
            <person name="Kopecky J."/>
        </authorList>
    </citation>
    <scope>NUCLEOTIDE SEQUENCE [LARGE SCALE GENOMIC DNA]</scope>
    <source>
        <strain evidence="3 4">15Tr583</strain>
    </source>
</reference>
<keyword evidence="4" id="KW-1185">Reference proteome</keyword>
<evidence type="ECO:0000313" key="3">
    <source>
        <dbReference type="EMBL" id="TVZ03599.1"/>
    </source>
</evidence>
<gene>
    <name evidence="3" type="ORF">EAS64_24845</name>
</gene>
<dbReference type="Pfam" id="PF01381">
    <property type="entry name" value="HTH_3"/>
    <property type="match status" value="1"/>
</dbReference>
<dbReference type="GO" id="GO:0005829">
    <property type="term" value="C:cytosol"/>
    <property type="evidence" value="ECO:0007669"/>
    <property type="project" value="TreeGrafter"/>
</dbReference>
<dbReference type="SUPFAM" id="SSF47413">
    <property type="entry name" value="lambda repressor-like DNA-binding domains"/>
    <property type="match status" value="1"/>
</dbReference>
<dbReference type="InterPro" id="IPR010982">
    <property type="entry name" value="Lambda_DNA-bd_dom_sf"/>
</dbReference>
<proteinExistence type="predicted"/>
<dbReference type="SMART" id="SM00530">
    <property type="entry name" value="HTH_XRE"/>
    <property type="match status" value="1"/>
</dbReference>
<dbReference type="Pfam" id="PF07883">
    <property type="entry name" value="Cupin_2"/>
    <property type="match status" value="1"/>
</dbReference>
<dbReference type="Gene3D" id="2.60.120.10">
    <property type="entry name" value="Jelly Rolls"/>
    <property type="match status" value="1"/>
</dbReference>
<organism evidence="3 4">
    <name type="scientific">Trebonia kvetii</name>
    <dbReference type="NCBI Taxonomy" id="2480626"/>
    <lineage>
        <taxon>Bacteria</taxon>
        <taxon>Bacillati</taxon>
        <taxon>Actinomycetota</taxon>
        <taxon>Actinomycetes</taxon>
        <taxon>Streptosporangiales</taxon>
        <taxon>Treboniaceae</taxon>
        <taxon>Trebonia</taxon>
    </lineage>
</organism>
<dbReference type="InterPro" id="IPR001387">
    <property type="entry name" value="Cro/C1-type_HTH"/>
</dbReference>
<dbReference type="PANTHER" id="PTHR46797:SF1">
    <property type="entry name" value="METHYLPHOSPHONATE SYNTHASE"/>
    <property type="match status" value="1"/>
</dbReference>
<dbReference type="Proteomes" id="UP000460272">
    <property type="component" value="Unassembled WGS sequence"/>
</dbReference>
<sequence>MTSYTEELRLGGAIRARRRRLGMTLVEVAASAGLSHPFLSQLERGLARPSMRSLTAIAATLGTTAQALMADTELPAAPDTEPVSVVRRASDLVAPVDSPGGYVRPLVRGERAMLPVEFNGAPREFDEYYRHDGEEFVYVVQGLIEVDIEGGFHTASAGDGVYYPGGLRHRWRSLSDEDVRLVVVQQNRPPATDSHGEPPN</sequence>
<dbReference type="CDD" id="cd00093">
    <property type="entry name" value="HTH_XRE"/>
    <property type="match status" value="1"/>
</dbReference>